<feature type="non-terminal residue" evidence="7">
    <location>
        <position position="233"/>
    </location>
</feature>
<evidence type="ECO:0000256" key="2">
    <source>
        <dbReference type="ARBA" id="ARBA00005581"/>
    </source>
</evidence>
<dbReference type="InterPro" id="IPR010264">
    <property type="entry name" value="Self-incomp_S1"/>
</dbReference>
<organism evidence="7 8">
    <name type="scientific">Cephalotus follicularis</name>
    <name type="common">Albany pitcher plant</name>
    <dbReference type="NCBI Taxonomy" id="3775"/>
    <lineage>
        <taxon>Eukaryota</taxon>
        <taxon>Viridiplantae</taxon>
        <taxon>Streptophyta</taxon>
        <taxon>Embryophyta</taxon>
        <taxon>Tracheophyta</taxon>
        <taxon>Spermatophyta</taxon>
        <taxon>Magnoliopsida</taxon>
        <taxon>eudicotyledons</taxon>
        <taxon>Gunneridae</taxon>
        <taxon>Pentapetalae</taxon>
        <taxon>rosids</taxon>
        <taxon>fabids</taxon>
        <taxon>Oxalidales</taxon>
        <taxon>Cephalotaceae</taxon>
        <taxon>Cephalotus</taxon>
    </lineage>
</organism>
<keyword evidence="8" id="KW-1185">Reference proteome</keyword>
<dbReference type="PANTHER" id="PTHR31232">
    <property type="match status" value="1"/>
</dbReference>
<evidence type="ECO:0000313" key="7">
    <source>
        <dbReference type="EMBL" id="GAV70307.1"/>
    </source>
</evidence>
<sequence>MFLNFNNFFLIVMFVLFVTISNAYENSQNINPFIPKTHVQIKNMIAPNVYLTVHCKSKDDDLGQQVLKYNENFDFYFKVNVWATTLFFCRFQWESTSHWFDIYKYSRDFLNWQERLWHIKPDGPCMLDLKSNKYDVSPNVSLTVHCKSKDDDLRKQLLKYNENYDFYFKVNAWATTLFFCKFGWKSTSHWFDIYKYDRDFFNCQECLWHIKPDGPCMLGLKSKKYDVCYPWNK</sequence>
<evidence type="ECO:0000256" key="3">
    <source>
        <dbReference type="ARBA" id="ARBA00022471"/>
    </source>
</evidence>
<comment type="caution">
    <text evidence="7">The sequence shown here is derived from an EMBL/GenBank/DDBJ whole genome shotgun (WGS) entry which is preliminary data.</text>
</comment>
<feature type="chain" id="PRO_5025092424" description="S-protein homolog" evidence="6">
    <location>
        <begin position="24"/>
        <end position="233"/>
    </location>
</feature>
<dbReference type="Pfam" id="PF05938">
    <property type="entry name" value="Self-incomp_S1"/>
    <property type="match status" value="2"/>
</dbReference>
<dbReference type="Proteomes" id="UP000187406">
    <property type="component" value="Unassembled WGS sequence"/>
</dbReference>
<dbReference type="OrthoDB" id="1430548at2759"/>
<protein>
    <recommendedName>
        <fullName evidence="6">S-protein homolog</fullName>
    </recommendedName>
</protein>
<reference evidence="8" key="1">
    <citation type="submission" date="2016-04" db="EMBL/GenBank/DDBJ databases">
        <title>Cephalotus genome sequencing.</title>
        <authorList>
            <person name="Fukushima K."/>
            <person name="Hasebe M."/>
            <person name="Fang X."/>
        </authorList>
    </citation>
    <scope>NUCLEOTIDE SEQUENCE [LARGE SCALE GENOMIC DNA]</scope>
    <source>
        <strain evidence="8">cv. St1</strain>
    </source>
</reference>
<comment type="similarity">
    <text evidence="2 6">Belongs to the plant self-incompatibility (S1) protein family.</text>
</comment>
<dbReference type="GO" id="GO:0060320">
    <property type="term" value="P:rejection of self pollen"/>
    <property type="evidence" value="ECO:0007669"/>
    <property type="project" value="UniProtKB-KW"/>
</dbReference>
<dbReference type="AlphaFoldDB" id="A0A1Q3BQH0"/>
<name>A0A1Q3BQH0_CEPFO</name>
<dbReference type="PANTHER" id="PTHR31232:SF43">
    <property type="entry name" value="S-PROTEIN HOMOLOG 29-RELATED"/>
    <property type="match status" value="1"/>
</dbReference>
<keyword evidence="4 6" id="KW-0964">Secreted</keyword>
<comment type="subcellular location">
    <subcellularLocation>
        <location evidence="1 6">Secreted</location>
    </subcellularLocation>
</comment>
<evidence type="ECO:0000313" key="8">
    <source>
        <dbReference type="Proteomes" id="UP000187406"/>
    </source>
</evidence>
<keyword evidence="5 6" id="KW-0732">Signal</keyword>
<evidence type="ECO:0000256" key="6">
    <source>
        <dbReference type="RuleBase" id="RU367044"/>
    </source>
</evidence>
<dbReference type="GO" id="GO:0005576">
    <property type="term" value="C:extracellular region"/>
    <property type="evidence" value="ECO:0007669"/>
    <property type="project" value="UniProtKB-SubCell"/>
</dbReference>
<evidence type="ECO:0000256" key="5">
    <source>
        <dbReference type="ARBA" id="ARBA00022729"/>
    </source>
</evidence>
<dbReference type="EMBL" id="BDDD01000795">
    <property type="protein sequence ID" value="GAV70307.1"/>
    <property type="molecule type" value="Genomic_DNA"/>
</dbReference>
<proteinExistence type="inferred from homology"/>
<keyword evidence="3 6" id="KW-0713">Self-incompatibility</keyword>
<evidence type="ECO:0000256" key="1">
    <source>
        <dbReference type="ARBA" id="ARBA00004613"/>
    </source>
</evidence>
<dbReference type="InParanoid" id="A0A1Q3BQH0"/>
<accession>A0A1Q3BQH0</accession>
<feature type="signal peptide" evidence="6">
    <location>
        <begin position="1"/>
        <end position="23"/>
    </location>
</feature>
<evidence type="ECO:0000256" key="4">
    <source>
        <dbReference type="ARBA" id="ARBA00022525"/>
    </source>
</evidence>
<gene>
    <name evidence="7" type="ORF">CFOL_v3_13805</name>
</gene>